<keyword evidence="4 5" id="KW-0472">Membrane</keyword>
<reference evidence="6" key="1">
    <citation type="submission" date="2021-02" db="EMBL/GenBank/DDBJ databases">
        <authorList>
            <person name="Nowell W R."/>
        </authorList>
    </citation>
    <scope>NUCLEOTIDE SEQUENCE</scope>
</reference>
<feature type="transmembrane region" description="Helical" evidence="5">
    <location>
        <begin position="329"/>
        <end position="350"/>
    </location>
</feature>
<dbReference type="InterPro" id="IPR050579">
    <property type="entry name" value="PMP-22/EMP/MP20-like"/>
</dbReference>
<name>A0A814D057_ADIRI</name>
<gene>
    <name evidence="6" type="ORF">EDS130_LOCUS12165</name>
</gene>
<evidence type="ECO:0000313" key="6">
    <source>
        <dbReference type="EMBL" id="CAF0947709.1"/>
    </source>
</evidence>
<evidence type="ECO:0000256" key="2">
    <source>
        <dbReference type="ARBA" id="ARBA00022692"/>
    </source>
</evidence>
<dbReference type="Gene3D" id="1.20.140.150">
    <property type="match status" value="1"/>
</dbReference>
<feature type="transmembrane region" description="Helical" evidence="5">
    <location>
        <begin position="223"/>
        <end position="250"/>
    </location>
</feature>
<evidence type="ECO:0000256" key="5">
    <source>
        <dbReference type="SAM" id="Phobius"/>
    </source>
</evidence>
<dbReference type="OrthoDB" id="10020245at2759"/>
<protein>
    <submittedName>
        <fullName evidence="6">Uncharacterized protein</fullName>
    </submittedName>
</protein>
<accession>A0A814D057</accession>
<sequence length="414" mass="47781">MKELKALDLHLFLIFNSTIKIKSKCSMLEKQSRNSSIHEYPSETNRLNKGKNIAKGRIPISVTIGLVLTCITIALQCIAFFTPHWKEISPSAHSLYVDGVDALIRTEVLHYFNTIHRYTRHSYGLFQRCEYILSNSSVYNYQTNLVNIFRNQNGQKCTKNYLPSYNDEHFNECHSLPYYRFCTKASEKKFDVNNDYLRTAFDISSLSSSSDSKSSCECHYPPYVILCRILTIVGLLFLALTIILYICTLFCNNQHYRMKIRCFGFLTVISSVLFLLLTLIITRQHMEYESMDYLIAIQKHYRSNQIYKLSQDMKIAIDRFLESVEIRTGYSAIVAWVALVLSIVDGILLVTTCRTSNEASDDESETHMNLMSSSANEDHQFTAIPDDIQSPSTFVNHHHHEMPHKLPTLHEDEV</sequence>
<proteinExistence type="predicted"/>
<dbReference type="GO" id="GO:0005886">
    <property type="term" value="C:plasma membrane"/>
    <property type="evidence" value="ECO:0007669"/>
    <property type="project" value="TreeGrafter"/>
</dbReference>
<organism evidence="6 7">
    <name type="scientific">Adineta ricciae</name>
    <name type="common">Rotifer</name>
    <dbReference type="NCBI Taxonomy" id="249248"/>
    <lineage>
        <taxon>Eukaryota</taxon>
        <taxon>Metazoa</taxon>
        <taxon>Spiralia</taxon>
        <taxon>Gnathifera</taxon>
        <taxon>Rotifera</taxon>
        <taxon>Eurotatoria</taxon>
        <taxon>Bdelloidea</taxon>
        <taxon>Adinetida</taxon>
        <taxon>Adinetidae</taxon>
        <taxon>Adineta</taxon>
    </lineage>
</organism>
<dbReference type="EMBL" id="CAJNOJ010000045">
    <property type="protein sequence ID" value="CAF0947709.1"/>
    <property type="molecule type" value="Genomic_DNA"/>
</dbReference>
<comment type="caution">
    <text evidence="6">The sequence shown here is derived from an EMBL/GenBank/DDBJ whole genome shotgun (WGS) entry which is preliminary data.</text>
</comment>
<evidence type="ECO:0000256" key="1">
    <source>
        <dbReference type="ARBA" id="ARBA00004141"/>
    </source>
</evidence>
<dbReference type="Proteomes" id="UP000663852">
    <property type="component" value="Unassembled WGS sequence"/>
</dbReference>
<feature type="transmembrane region" description="Helical" evidence="5">
    <location>
        <begin position="262"/>
        <end position="281"/>
    </location>
</feature>
<dbReference type="PANTHER" id="PTHR10671:SF108">
    <property type="entry name" value="CLAUDIN FAMILY PROTEIN-RELATED"/>
    <property type="match status" value="1"/>
</dbReference>
<comment type="subcellular location">
    <subcellularLocation>
        <location evidence="1">Membrane</location>
        <topology evidence="1">Multi-pass membrane protein</topology>
    </subcellularLocation>
</comment>
<keyword evidence="2 5" id="KW-0812">Transmembrane</keyword>
<feature type="transmembrane region" description="Helical" evidence="5">
    <location>
        <begin position="58"/>
        <end position="81"/>
    </location>
</feature>
<evidence type="ECO:0000256" key="4">
    <source>
        <dbReference type="ARBA" id="ARBA00023136"/>
    </source>
</evidence>
<evidence type="ECO:0000313" key="7">
    <source>
        <dbReference type="Proteomes" id="UP000663852"/>
    </source>
</evidence>
<dbReference type="PANTHER" id="PTHR10671">
    <property type="entry name" value="EPITHELIAL MEMBRANE PROTEIN-RELATED"/>
    <property type="match status" value="1"/>
</dbReference>
<evidence type="ECO:0000256" key="3">
    <source>
        <dbReference type="ARBA" id="ARBA00022989"/>
    </source>
</evidence>
<keyword evidence="3 5" id="KW-1133">Transmembrane helix</keyword>
<dbReference type="AlphaFoldDB" id="A0A814D057"/>